<reference evidence="1 2" key="1">
    <citation type="submission" date="2019-02" db="EMBL/GenBank/DDBJ databases">
        <authorList>
            <consortium name="Pathogen Informatics"/>
        </authorList>
    </citation>
    <scope>NUCLEOTIDE SEQUENCE [LARGE SCALE GENOMIC DNA]</scope>
    <source>
        <strain evidence="1 2">3012STDY7078520</strain>
    </source>
</reference>
<accession>A0A449DAZ6</accession>
<dbReference type="RefSeq" id="WP_190247255.1">
    <property type="nucleotide sequence ID" value="NZ_CAACXN010000015.1"/>
</dbReference>
<sequence>MDHDAVPSKLRGPSSHRIADVRAANERFVNHSLDVMDKKIGAESEYESNENGHFAWDISLLIRAACLMWEITADPTHLKRAERWARHVADRTDEGRHLPTWRYSRGSAWSAGKRYTAGTAVIGDVGGIPVHIQAAADQVIIEKPSDTTAIVHIVKNGGRAWSSPKTSLIPNEENYLPDVLSRRSTSFATLIRGLPAPIDLTFVAAGEYTLAKQYATHLVHTGLIARSLIVTGEALAKSRDTSASFDASSNDLLDTAQRALLVHDEEIRIRNGRAWYTTPEDFPSRRLGLELPHNHVVDAATSFLALGRTNNDEGLYHLGVSLTRRFLNEIDAYRSGQLEHPWHYYPVDSDVYFGVTRDEPMAERSISPVRRGEDSSHAVMRVRALLEWRHLNPGLVSNDQLATTALAFRRYFMSTTSGICTLKWLPEDSKDSPRRGHADTYAGAWGGLAPWDSTIKRRINSMAYRHPPKAIFGATVLSAAEILAMNANSVTYASSDRNALK</sequence>
<gene>
    <name evidence="1" type="ORF">NCTC12391_02882</name>
</gene>
<dbReference type="EMBL" id="CAACXN010000015">
    <property type="protein sequence ID" value="VEW14733.1"/>
    <property type="molecule type" value="Genomic_DNA"/>
</dbReference>
<name>A0A449DAZ6_9MICO</name>
<organism evidence="1 2">
    <name type="scientific">Brevibacterium casei</name>
    <dbReference type="NCBI Taxonomy" id="33889"/>
    <lineage>
        <taxon>Bacteria</taxon>
        <taxon>Bacillati</taxon>
        <taxon>Actinomycetota</taxon>
        <taxon>Actinomycetes</taxon>
        <taxon>Micrococcales</taxon>
        <taxon>Brevibacteriaceae</taxon>
        <taxon>Brevibacterium</taxon>
    </lineage>
</organism>
<dbReference type="Proteomes" id="UP000386281">
    <property type="component" value="Unassembled WGS sequence"/>
</dbReference>
<evidence type="ECO:0000313" key="1">
    <source>
        <dbReference type="EMBL" id="VEW14733.1"/>
    </source>
</evidence>
<evidence type="ECO:0000313" key="2">
    <source>
        <dbReference type="Proteomes" id="UP000386281"/>
    </source>
</evidence>
<protein>
    <submittedName>
        <fullName evidence="1">Uncharacterized protein</fullName>
    </submittedName>
</protein>
<dbReference type="AlphaFoldDB" id="A0A449DAZ6"/>
<proteinExistence type="predicted"/>